<protein>
    <submittedName>
        <fullName evidence="3">Uncharacterized protein</fullName>
    </submittedName>
</protein>
<sequence>MEITEFVETLRLDGGLLADAADEAGPDAPVPTCPDWRMRDLVRHVGTVHRWVTGIVTEPQEQRRPFPELPELADDELVPWLREGHHHLVLALHTAPADLRTWTFLPAPSPLAFWARRQAHETSVHRADAQQAAGVALTPLPARFAADGIDELLRGFHAGDRSRVRPETPGTLRLRADDTPGAEWTVHLTPDGPPRTERHDTPLAADATADCTVEGPAEELYLALWNRLPWDGLKVSGDPSLPALWRERGTI</sequence>
<dbReference type="InterPro" id="IPR017517">
    <property type="entry name" value="Maleyloyr_isom"/>
</dbReference>
<organism evidence="3 4">
    <name type="scientific">Streptomyces noursei</name>
    <name type="common">Streptomyces albulus</name>
    <dbReference type="NCBI Taxonomy" id="1971"/>
    <lineage>
        <taxon>Bacteria</taxon>
        <taxon>Bacillati</taxon>
        <taxon>Actinomycetota</taxon>
        <taxon>Actinomycetes</taxon>
        <taxon>Kitasatosporales</taxon>
        <taxon>Streptomycetaceae</taxon>
        <taxon>Streptomyces</taxon>
    </lineage>
</organism>
<evidence type="ECO:0000259" key="1">
    <source>
        <dbReference type="Pfam" id="PF07398"/>
    </source>
</evidence>
<comment type="caution">
    <text evidence="3">The sequence shown here is derived from an EMBL/GenBank/DDBJ whole genome shotgun (WGS) entry which is preliminary data.</text>
</comment>
<dbReference type="Pfam" id="PF11716">
    <property type="entry name" value="MDMPI_N"/>
    <property type="match status" value="1"/>
</dbReference>
<dbReference type="InterPro" id="IPR024344">
    <property type="entry name" value="MDMPI_metal-binding"/>
</dbReference>
<dbReference type="Pfam" id="PF07398">
    <property type="entry name" value="MDMPI_C"/>
    <property type="match status" value="1"/>
</dbReference>
<dbReference type="InterPro" id="IPR034660">
    <property type="entry name" value="DinB/YfiT-like"/>
</dbReference>
<dbReference type="GO" id="GO:0005886">
    <property type="term" value="C:plasma membrane"/>
    <property type="evidence" value="ECO:0007669"/>
    <property type="project" value="TreeGrafter"/>
</dbReference>
<accession>A0A059VSF0</accession>
<dbReference type="Proteomes" id="UP000288351">
    <property type="component" value="Unassembled WGS sequence"/>
</dbReference>
<dbReference type="NCBIfam" id="TIGR03083">
    <property type="entry name" value="maleylpyruvate isomerase family mycothiol-dependent enzyme"/>
    <property type="match status" value="1"/>
</dbReference>
<dbReference type="GO" id="GO:0046872">
    <property type="term" value="F:metal ion binding"/>
    <property type="evidence" value="ECO:0007669"/>
    <property type="project" value="InterPro"/>
</dbReference>
<feature type="domain" description="Mycothiol-dependent maleylpyruvate isomerase metal-binding" evidence="2">
    <location>
        <begin position="17"/>
        <end position="130"/>
    </location>
</feature>
<dbReference type="PANTHER" id="PTHR40758:SF1">
    <property type="entry name" value="CONSERVED PROTEIN"/>
    <property type="match status" value="1"/>
</dbReference>
<dbReference type="PANTHER" id="PTHR40758">
    <property type="entry name" value="CONSERVED PROTEIN"/>
    <property type="match status" value="1"/>
</dbReference>
<evidence type="ECO:0000313" key="4">
    <source>
        <dbReference type="Proteomes" id="UP000288351"/>
    </source>
</evidence>
<proteinExistence type="predicted"/>
<name>A0A059VSF0_STRNR</name>
<dbReference type="SUPFAM" id="SSF109854">
    <property type="entry name" value="DinB/YfiT-like putative metalloenzymes"/>
    <property type="match status" value="1"/>
</dbReference>
<dbReference type="eggNOG" id="COG3154">
    <property type="taxonomic scope" value="Bacteria"/>
</dbReference>
<dbReference type="AlphaFoldDB" id="A0A059VSF0"/>
<dbReference type="RefSeq" id="WP_016578329.1">
    <property type="nucleotide sequence ID" value="NZ_BHXC01000006.1"/>
</dbReference>
<dbReference type="EMBL" id="BHXC01000006">
    <property type="protein sequence ID" value="GCB89952.1"/>
    <property type="molecule type" value="Genomic_DNA"/>
</dbReference>
<reference evidence="3 4" key="1">
    <citation type="journal article" date="2019" name="Microbiol. Resour. Announc.">
        <title>Draft Genome Sequence of the Most Traditional epsilon-Poly-l-Lysine Producer, Streptomyces albulus NBRC14147.</title>
        <authorList>
            <person name="Yamanaka K."/>
            <person name="Hamano Y."/>
        </authorList>
    </citation>
    <scope>NUCLEOTIDE SEQUENCE [LARGE SCALE GENOMIC DNA]</scope>
    <source>
        <strain evidence="3 4">NBRC 14147</strain>
    </source>
</reference>
<feature type="domain" description="MDMPI C-terminal" evidence="1">
    <location>
        <begin position="144"/>
        <end position="242"/>
    </location>
</feature>
<dbReference type="InterPro" id="IPR010872">
    <property type="entry name" value="MDMPI_C-term_domain"/>
</dbReference>
<evidence type="ECO:0000259" key="2">
    <source>
        <dbReference type="Pfam" id="PF11716"/>
    </source>
</evidence>
<evidence type="ECO:0000313" key="3">
    <source>
        <dbReference type="EMBL" id="GCB89952.1"/>
    </source>
</evidence>
<dbReference type="STRING" id="68570.DC74_1815"/>
<gene>
    <name evidence="3" type="ORF">SALB_02645</name>
</gene>